<dbReference type="PANTHER" id="PTHR12652">
    <property type="entry name" value="PEROXISOMAL BIOGENESIS FACTOR 11"/>
    <property type="match status" value="1"/>
</dbReference>
<gene>
    <name evidence="2" type="ORF">KGF57_002463</name>
</gene>
<reference evidence="2 3" key="1">
    <citation type="journal article" date="2022" name="DNA Res.">
        <title>Genome analysis of five recently described species of the CUG-Ser clade uncovers Candida theae as a new hybrid lineage with pathogenic potential in the Candida parapsilosis species complex.</title>
        <authorList>
            <person name="Mixao V."/>
            <person name="Del Olmo V."/>
            <person name="Hegedusova E."/>
            <person name="Saus E."/>
            <person name="Pryszcz L."/>
            <person name="Cillingova A."/>
            <person name="Nosek J."/>
            <person name="Gabaldon T."/>
        </authorList>
    </citation>
    <scope>NUCLEOTIDE SEQUENCE [LARGE SCALE GENOMIC DNA]</scope>
    <source>
        <strain evidence="2 3">CBS 12239</strain>
    </source>
</reference>
<dbReference type="PANTHER" id="PTHR12652:SF25">
    <property type="entry name" value="MICROBODY (PEROXISOME) PROLIFERATION PROTEIN PEROXIN 11C (EUROFUNG)"/>
    <property type="match status" value="1"/>
</dbReference>
<accession>A0AAD5BF36</accession>
<protein>
    <submittedName>
        <fullName evidence="2">Uncharacterized protein</fullName>
    </submittedName>
</protein>
<keyword evidence="3" id="KW-1185">Reference proteome</keyword>
<dbReference type="AlphaFoldDB" id="A0AAD5BF36"/>
<evidence type="ECO:0000256" key="1">
    <source>
        <dbReference type="SAM" id="MobiDB-lite"/>
    </source>
</evidence>
<sequence length="306" mass="35729">MTSLLAISAMSPPPHKPRTTKTLPLQLLLQLNHLLQKSIFSRKFYQEINDKVLSKTSTVDQNLYFICYFSLLISSILNNKYQIRDFLRRQQYKLLQLVKVGANKVNIDTSNVKALNQPKPQPTPESQQKPSNLAYHLKKINSYLADVRIFNRLTDSIKYMPWLIDEYHSWRNPSAATPKFDRFVNMIQALNCIVLELFENAGWLTDHDWVGTGDNNYWCIETYIWCCRVWGAYLLIEIAEMLRRTPVSKWGNKSWQISLFKNVIQLPLVLHWCLRDGCLTPFWVGLCGSGASWWNFKDMWSSIDLS</sequence>
<evidence type="ECO:0000313" key="2">
    <source>
        <dbReference type="EMBL" id="KAI5958618.1"/>
    </source>
</evidence>
<dbReference type="RefSeq" id="XP_051609065.1">
    <property type="nucleotide sequence ID" value="XM_051751779.1"/>
</dbReference>
<comment type="caution">
    <text evidence="2">The sequence shown here is derived from an EMBL/GenBank/DDBJ whole genome shotgun (WGS) entry which is preliminary data.</text>
</comment>
<evidence type="ECO:0000313" key="3">
    <source>
        <dbReference type="Proteomes" id="UP001204833"/>
    </source>
</evidence>
<dbReference type="GeneID" id="76150522"/>
<proteinExistence type="predicted"/>
<dbReference type="Proteomes" id="UP001204833">
    <property type="component" value="Unassembled WGS sequence"/>
</dbReference>
<feature type="region of interest" description="Disordered" evidence="1">
    <location>
        <begin position="111"/>
        <end position="130"/>
    </location>
</feature>
<name>A0AAD5BF36_9ASCO</name>
<dbReference type="EMBL" id="JAIHNG010000116">
    <property type="protein sequence ID" value="KAI5958618.1"/>
    <property type="molecule type" value="Genomic_DNA"/>
</dbReference>
<organism evidence="2 3">
    <name type="scientific">Candida theae</name>
    <dbReference type="NCBI Taxonomy" id="1198502"/>
    <lineage>
        <taxon>Eukaryota</taxon>
        <taxon>Fungi</taxon>
        <taxon>Dikarya</taxon>
        <taxon>Ascomycota</taxon>
        <taxon>Saccharomycotina</taxon>
        <taxon>Pichiomycetes</taxon>
        <taxon>Debaryomycetaceae</taxon>
        <taxon>Candida/Lodderomyces clade</taxon>
        <taxon>Candida</taxon>
    </lineage>
</organism>